<dbReference type="GO" id="GO:0047324">
    <property type="term" value="F:phosphoenolpyruvate-glycerone phosphotransferase activity"/>
    <property type="evidence" value="ECO:0007669"/>
    <property type="project" value="UniProtKB-EC"/>
</dbReference>
<dbReference type="GO" id="GO:0019563">
    <property type="term" value="P:glycerol catabolic process"/>
    <property type="evidence" value="ECO:0007669"/>
    <property type="project" value="TreeGrafter"/>
</dbReference>
<dbReference type="PANTHER" id="PTHR28629">
    <property type="entry name" value="TRIOKINASE/FMN CYCLASE"/>
    <property type="match status" value="1"/>
</dbReference>
<dbReference type="GO" id="GO:0004371">
    <property type="term" value="F:glycerone kinase activity"/>
    <property type="evidence" value="ECO:0007669"/>
    <property type="project" value="InterPro"/>
</dbReference>
<comment type="pathway">
    <text evidence="2">Polyol metabolism; glycerol degradation.</text>
</comment>
<keyword evidence="4" id="KW-0808">Transferase</keyword>
<evidence type="ECO:0000256" key="2">
    <source>
        <dbReference type="ARBA" id="ARBA00004745"/>
    </source>
</evidence>
<feature type="domain" description="DhaL" evidence="9">
    <location>
        <begin position="5"/>
        <end position="190"/>
    </location>
</feature>
<dbReference type="EC" id="2.7.1.121" evidence="3"/>
<sequence>MIEKNVAISWLINFNEKIQANSAYLNTLDTPIGDGDHGANMARGMTAVIETLASKEMLDASEVFKVSGMQLLTKVGGASGPLYWSAFTGIAKGLSAGQSIDNALDSGLNDIKKRGNSDIGEKTLIDVWAPVIKSLSTGERLTDQTIDTFVDATKDLKASKGRASYLGDRSIGHIDPGAYSSGLFFKAMLESGGA</sequence>
<dbReference type="SUPFAM" id="SSF101473">
    <property type="entry name" value="DhaL-like"/>
    <property type="match status" value="1"/>
</dbReference>
<proteinExistence type="predicted"/>
<name>A0A0D6DXK8_9LACT</name>
<dbReference type="PANTHER" id="PTHR28629:SF4">
    <property type="entry name" value="TRIOKINASE_FMN CYCLASE"/>
    <property type="match status" value="1"/>
</dbReference>
<comment type="catalytic activity">
    <reaction evidence="1">
        <text>dihydroxyacetone + phosphoenolpyruvate = dihydroxyacetone phosphate + pyruvate</text>
        <dbReference type="Rhea" id="RHEA:18381"/>
        <dbReference type="ChEBI" id="CHEBI:15361"/>
        <dbReference type="ChEBI" id="CHEBI:16016"/>
        <dbReference type="ChEBI" id="CHEBI:57642"/>
        <dbReference type="ChEBI" id="CHEBI:58702"/>
        <dbReference type="EC" id="2.7.1.121"/>
    </reaction>
</comment>
<evidence type="ECO:0000256" key="1">
    <source>
        <dbReference type="ARBA" id="ARBA00001113"/>
    </source>
</evidence>
<dbReference type="GO" id="GO:0005829">
    <property type="term" value="C:cytosol"/>
    <property type="evidence" value="ECO:0007669"/>
    <property type="project" value="TreeGrafter"/>
</dbReference>
<dbReference type="AlphaFoldDB" id="A0A0D6DXK8"/>
<dbReference type="FunFam" id="1.25.40.340:FF:000002">
    <property type="entry name" value="Dihydroxyacetone kinase, L subunit"/>
    <property type="match status" value="1"/>
</dbReference>
<dbReference type="InterPro" id="IPR004007">
    <property type="entry name" value="DhaL_dom"/>
</dbReference>
<evidence type="ECO:0000256" key="4">
    <source>
        <dbReference type="ARBA" id="ARBA00022679"/>
    </source>
</evidence>
<dbReference type="EMBL" id="LN774769">
    <property type="protein sequence ID" value="CEN28671.1"/>
    <property type="molecule type" value="Genomic_DNA"/>
</dbReference>
<comment type="function">
    <text evidence="8">ADP-binding subunit of the dihydroxyacetone kinase, which is responsible for the phosphoenolpyruvate (PEP)-dependent phosphorylation of dihydroxyacetone. DhaL-ADP is converted to DhaL-ATP via a phosphoryl group transfer from DhaM and transmits it to dihydroxyacetone binds to DhaK.</text>
</comment>
<gene>
    <name evidence="10" type="primary">dhaL</name>
    <name evidence="10" type="ORF">LACPI_1471</name>
</gene>
<dbReference type="Pfam" id="PF02734">
    <property type="entry name" value="Dak2"/>
    <property type="match status" value="1"/>
</dbReference>
<dbReference type="STRING" id="1364.LP2241_30495"/>
<evidence type="ECO:0000256" key="6">
    <source>
        <dbReference type="ARBA" id="ARBA00022798"/>
    </source>
</evidence>
<evidence type="ECO:0000256" key="8">
    <source>
        <dbReference type="ARBA" id="ARBA00055771"/>
    </source>
</evidence>
<organism evidence="10 11">
    <name type="scientific">Pseudolactococcus piscium MKFS47</name>
    <dbReference type="NCBI Taxonomy" id="297352"/>
    <lineage>
        <taxon>Bacteria</taxon>
        <taxon>Bacillati</taxon>
        <taxon>Bacillota</taxon>
        <taxon>Bacilli</taxon>
        <taxon>Lactobacillales</taxon>
        <taxon>Streptococcaceae</taxon>
        <taxon>Pseudolactococcus</taxon>
    </lineage>
</organism>
<keyword evidence="6" id="KW-0319">Glycerol metabolism</keyword>
<dbReference type="NCBIfam" id="TIGR02365">
    <property type="entry name" value="dha_L_ycgS"/>
    <property type="match status" value="1"/>
</dbReference>
<dbReference type="HOGENOM" id="CLU_066424_5_0_9"/>
<evidence type="ECO:0000313" key="10">
    <source>
        <dbReference type="EMBL" id="CEN28671.1"/>
    </source>
</evidence>
<accession>A0A0D6DXK8</accession>
<dbReference type="InterPro" id="IPR050861">
    <property type="entry name" value="Dihydroxyacetone_Kinase"/>
</dbReference>
<protein>
    <recommendedName>
        <fullName evidence="3">phosphoenolpyruvate--glycerone phosphotransferase</fullName>
        <ecNumber evidence="3">2.7.1.121</ecNumber>
    </recommendedName>
</protein>
<reference evidence="11" key="1">
    <citation type="submission" date="2015-01" db="EMBL/GenBank/DDBJ databases">
        <authorList>
            <person name="Andreevskaya M."/>
        </authorList>
    </citation>
    <scope>NUCLEOTIDE SEQUENCE [LARGE SCALE GENOMIC DNA]</scope>
    <source>
        <strain evidence="11">MKFS47</strain>
    </source>
</reference>
<dbReference type="InterPro" id="IPR012737">
    <property type="entry name" value="DhaK_L_YcgS"/>
</dbReference>
<dbReference type="Gene3D" id="1.25.40.340">
    <property type="match status" value="1"/>
</dbReference>
<dbReference type="Proteomes" id="UP000033166">
    <property type="component" value="Chromosome I"/>
</dbReference>
<evidence type="ECO:0000256" key="7">
    <source>
        <dbReference type="ARBA" id="ARBA00046577"/>
    </source>
</evidence>
<dbReference type="KEGG" id="lpk:LACPI_1471"/>
<dbReference type="PROSITE" id="PS51480">
    <property type="entry name" value="DHAL"/>
    <property type="match status" value="1"/>
</dbReference>
<evidence type="ECO:0000256" key="3">
    <source>
        <dbReference type="ARBA" id="ARBA00012095"/>
    </source>
</evidence>
<dbReference type="SMART" id="SM01120">
    <property type="entry name" value="Dak2"/>
    <property type="match status" value="1"/>
</dbReference>
<comment type="subunit">
    <text evidence="7">Homodimer. The dihydroxyacetone kinase complex is composed of a homodimer of DhaM, a homodimer of DhaK and the subunit DhaL.</text>
</comment>
<dbReference type="InterPro" id="IPR036117">
    <property type="entry name" value="DhaL_dom_sf"/>
</dbReference>
<evidence type="ECO:0000313" key="11">
    <source>
        <dbReference type="Proteomes" id="UP000033166"/>
    </source>
</evidence>
<evidence type="ECO:0000259" key="9">
    <source>
        <dbReference type="PROSITE" id="PS51480"/>
    </source>
</evidence>
<keyword evidence="5 10" id="KW-0418">Kinase</keyword>
<evidence type="ECO:0000256" key="5">
    <source>
        <dbReference type="ARBA" id="ARBA00022777"/>
    </source>
</evidence>